<gene>
    <name evidence="1" type="ORF">M408DRAFT_328460</name>
</gene>
<protein>
    <submittedName>
        <fullName evidence="1">Uncharacterized protein</fullName>
    </submittedName>
</protein>
<reference evidence="1 2" key="1">
    <citation type="submission" date="2014-04" db="EMBL/GenBank/DDBJ databases">
        <authorList>
            <consortium name="DOE Joint Genome Institute"/>
            <person name="Kuo A."/>
            <person name="Zuccaro A."/>
            <person name="Kohler A."/>
            <person name="Nagy L.G."/>
            <person name="Floudas D."/>
            <person name="Copeland A."/>
            <person name="Barry K.W."/>
            <person name="Cichocki N."/>
            <person name="Veneault-Fourrey C."/>
            <person name="LaButti K."/>
            <person name="Lindquist E.A."/>
            <person name="Lipzen A."/>
            <person name="Lundell T."/>
            <person name="Morin E."/>
            <person name="Murat C."/>
            <person name="Sun H."/>
            <person name="Tunlid A."/>
            <person name="Henrissat B."/>
            <person name="Grigoriev I.V."/>
            <person name="Hibbett D.S."/>
            <person name="Martin F."/>
            <person name="Nordberg H.P."/>
            <person name="Cantor M.N."/>
            <person name="Hua S.X."/>
        </authorList>
    </citation>
    <scope>NUCLEOTIDE SEQUENCE [LARGE SCALE GENOMIC DNA]</scope>
    <source>
        <strain evidence="1 2">MAFF 305830</strain>
    </source>
</reference>
<sequence length="73" mass="8296">MLAKDPQAYVEHVESKYLLLNFKLGLSRSARLHRSICVILTMPFLFERPKKDENSSKHALSFALSPVASTYTV</sequence>
<organism evidence="1 2">
    <name type="scientific">Serendipita vermifera MAFF 305830</name>
    <dbReference type="NCBI Taxonomy" id="933852"/>
    <lineage>
        <taxon>Eukaryota</taxon>
        <taxon>Fungi</taxon>
        <taxon>Dikarya</taxon>
        <taxon>Basidiomycota</taxon>
        <taxon>Agaricomycotina</taxon>
        <taxon>Agaricomycetes</taxon>
        <taxon>Sebacinales</taxon>
        <taxon>Serendipitaceae</taxon>
        <taxon>Serendipita</taxon>
    </lineage>
</organism>
<accession>A0A0C2WV51</accession>
<dbReference type="HOGENOM" id="CLU_2706369_0_0_1"/>
<keyword evidence="2" id="KW-1185">Reference proteome</keyword>
<dbReference type="EMBL" id="KN824286">
    <property type="protein sequence ID" value="KIM30053.1"/>
    <property type="molecule type" value="Genomic_DNA"/>
</dbReference>
<name>A0A0C2WV51_SERVB</name>
<evidence type="ECO:0000313" key="1">
    <source>
        <dbReference type="EMBL" id="KIM30053.1"/>
    </source>
</evidence>
<dbReference type="AlphaFoldDB" id="A0A0C2WV51"/>
<reference evidence="2" key="2">
    <citation type="submission" date="2015-01" db="EMBL/GenBank/DDBJ databases">
        <title>Evolutionary Origins and Diversification of the Mycorrhizal Mutualists.</title>
        <authorList>
            <consortium name="DOE Joint Genome Institute"/>
            <consortium name="Mycorrhizal Genomics Consortium"/>
            <person name="Kohler A."/>
            <person name="Kuo A."/>
            <person name="Nagy L.G."/>
            <person name="Floudas D."/>
            <person name="Copeland A."/>
            <person name="Barry K.W."/>
            <person name="Cichocki N."/>
            <person name="Veneault-Fourrey C."/>
            <person name="LaButti K."/>
            <person name="Lindquist E.A."/>
            <person name="Lipzen A."/>
            <person name="Lundell T."/>
            <person name="Morin E."/>
            <person name="Murat C."/>
            <person name="Riley R."/>
            <person name="Ohm R."/>
            <person name="Sun H."/>
            <person name="Tunlid A."/>
            <person name="Henrissat B."/>
            <person name="Grigoriev I.V."/>
            <person name="Hibbett D.S."/>
            <person name="Martin F."/>
        </authorList>
    </citation>
    <scope>NUCLEOTIDE SEQUENCE [LARGE SCALE GENOMIC DNA]</scope>
    <source>
        <strain evidence="2">MAFF 305830</strain>
    </source>
</reference>
<dbReference type="Proteomes" id="UP000054097">
    <property type="component" value="Unassembled WGS sequence"/>
</dbReference>
<proteinExistence type="predicted"/>
<evidence type="ECO:0000313" key="2">
    <source>
        <dbReference type="Proteomes" id="UP000054097"/>
    </source>
</evidence>